<keyword evidence="3" id="KW-1185">Reference proteome</keyword>
<dbReference type="OrthoDB" id="7822309at2"/>
<name>A0A3D9BZ51_9RHOB</name>
<feature type="transmembrane region" description="Helical" evidence="1">
    <location>
        <begin position="108"/>
        <end position="126"/>
    </location>
</feature>
<evidence type="ECO:0000313" key="2">
    <source>
        <dbReference type="EMBL" id="REC58784.1"/>
    </source>
</evidence>
<sequence length="341" mass="35980">MTALEQYARLEAPGIWRAAPDAQRQDVVVALGEASLTITDMQDRALAHWSLAAVARANPGEMPALYHPDGDPGEELELGEIASDMIEAIERVRRAVARRRPRAGRLRLTGGLAVAAAIAAAAALWLPGALRDHALRVLPPAKRAEVSEALMADIRALGGRPCHTPEGDAALAALAARVLGPDAAGRLVVLREGPVATASLPDGRILLDRALVEDPAEPDVPAGFVLAEAARQGDEDPLARLLRAGGLPASLRVLTTGRLPPDLLRRHAERLLTAPPTPVPDATLLAAFEAAELSARPYAYARDVTGETVLGLIEADAVAAHPTRPALSDADWLRLQSICEE</sequence>
<proteinExistence type="predicted"/>
<organism evidence="2 3">
    <name type="scientific">Rhodosalinus sediminis</name>
    <dbReference type="NCBI Taxonomy" id="1940533"/>
    <lineage>
        <taxon>Bacteria</taxon>
        <taxon>Pseudomonadati</taxon>
        <taxon>Pseudomonadota</taxon>
        <taxon>Alphaproteobacteria</taxon>
        <taxon>Rhodobacterales</taxon>
        <taxon>Paracoccaceae</taxon>
        <taxon>Rhodosalinus</taxon>
    </lineage>
</organism>
<dbReference type="RefSeq" id="WP_115977827.1">
    <property type="nucleotide sequence ID" value="NZ_QOHR01000001.1"/>
</dbReference>
<reference evidence="2 3" key="1">
    <citation type="journal article" date="2017" name="Int. J. Syst. Evol. Microbiol.">
        <title>Rhodosalinus sediminis gen. nov., sp. nov., isolated from marine saltern.</title>
        <authorList>
            <person name="Guo L.Y."/>
            <person name="Ling S.K."/>
            <person name="Li C.M."/>
            <person name="Chen G.J."/>
            <person name="Du Z.J."/>
        </authorList>
    </citation>
    <scope>NUCLEOTIDE SEQUENCE [LARGE SCALE GENOMIC DNA]</scope>
    <source>
        <strain evidence="2 3">WDN1C137</strain>
    </source>
</reference>
<dbReference type="AlphaFoldDB" id="A0A3D9BZ51"/>
<evidence type="ECO:0000256" key="1">
    <source>
        <dbReference type="SAM" id="Phobius"/>
    </source>
</evidence>
<accession>A0A3D9BZ51</accession>
<keyword evidence="1" id="KW-0812">Transmembrane</keyword>
<gene>
    <name evidence="2" type="ORF">DRV84_00715</name>
</gene>
<keyword evidence="1" id="KW-1133">Transmembrane helix</keyword>
<comment type="caution">
    <text evidence="2">The sequence shown here is derived from an EMBL/GenBank/DDBJ whole genome shotgun (WGS) entry which is preliminary data.</text>
</comment>
<dbReference type="Proteomes" id="UP000257131">
    <property type="component" value="Unassembled WGS sequence"/>
</dbReference>
<dbReference type="EMBL" id="QOHR01000001">
    <property type="protein sequence ID" value="REC58784.1"/>
    <property type="molecule type" value="Genomic_DNA"/>
</dbReference>
<evidence type="ECO:0000313" key="3">
    <source>
        <dbReference type="Proteomes" id="UP000257131"/>
    </source>
</evidence>
<protein>
    <submittedName>
        <fullName evidence="2">Uncharacterized protein</fullName>
    </submittedName>
</protein>
<keyword evidence="1" id="KW-0472">Membrane</keyword>